<evidence type="ECO:0000313" key="8">
    <source>
        <dbReference type="EMBL" id="EPI46421.1"/>
    </source>
</evidence>
<dbReference type="Gene3D" id="1.10.520.20">
    <property type="entry name" value="N-terminal domain of the delta subunit of the F1F0-ATP synthase"/>
    <property type="match status" value="1"/>
</dbReference>
<comment type="function">
    <text evidence="7">F(1)F(0) ATP synthase produces ATP from ADP in the presence of a proton or sodium gradient. F-type ATPases consist of two structural domains, F(1) containing the extramembraneous catalytic core and F(0) containing the membrane proton channel, linked together by a central stalk and a peripheral stalk. During catalysis, ATP synthesis in the catalytic domain of F(1) is coupled via a rotary mechanism of the central stalk subunits to proton translocation.</text>
</comment>
<keyword evidence="6 7" id="KW-0066">ATP synthesis</keyword>
<evidence type="ECO:0000256" key="7">
    <source>
        <dbReference type="HAMAP-Rule" id="MF_01416"/>
    </source>
</evidence>
<accession>S4GM58</accession>
<dbReference type="Proteomes" id="UP000014521">
    <property type="component" value="Unassembled WGS sequence"/>
</dbReference>
<dbReference type="InterPro" id="IPR000711">
    <property type="entry name" value="ATPase_OSCP/dsu"/>
</dbReference>
<sequence>MNEEVRMPEKASRVSENLSRSSLAQAISDAHDEAQRISDELSTMMDTLEKYPELSDAITDPNRSSEDKSRLIDELIGGKAHPVVLRIMHYLVGTWHGGAESGKTGSFGGAWSGFEREAGETLVTVTTAQPLTDKQIKRLIEIYSNKLGHRAYINPIVDPNVLGGMRIRIGDQVTDRTMLMQLKQLQRSARNGAWTQAVK</sequence>
<comment type="caution">
    <text evidence="8">The sequence shown here is derived from an EMBL/GenBank/DDBJ whole genome shotgun (WGS) entry which is preliminary data.</text>
</comment>
<dbReference type="HAMAP" id="MF_01416">
    <property type="entry name" value="ATP_synth_delta_bact"/>
    <property type="match status" value="1"/>
</dbReference>
<dbReference type="PANTHER" id="PTHR11910">
    <property type="entry name" value="ATP SYNTHASE DELTA CHAIN"/>
    <property type="match status" value="1"/>
</dbReference>
<keyword evidence="7" id="KW-0139">CF(1)</keyword>
<comment type="similarity">
    <text evidence="7">Belongs to the ATPase delta chain family.</text>
</comment>
<dbReference type="GO" id="GO:0046933">
    <property type="term" value="F:proton-transporting ATP synthase activity, rotational mechanism"/>
    <property type="evidence" value="ECO:0007669"/>
    <property type="project" value="UniProtKB-UniRule"/>
</dbReference>
<reference evidence="8 9" key="1">
    <citation type="submission" date="2013-06" db="EMBL/GenBank/DDBJ databases">
        <authorList>
            <person name="Weinstock G."/>
            <person name="Sodergren E."/>
            <person name="Lobos E.A."/>
            <person name="Fulton L."/>
            <person name="Fulton R."/>
            <person name="Courtney L."/>
            <person name="Fronick C."/>
            <person name="O'Laughlin M."/>
            <person name="Godfrey J."/>
            <person name="Wilson R.M."/>
            <person name="Miner T."/>
            <person name="Farmer C."/>
            <person name="Delehaunty K."/>
            <person name="Cordes M."/>
            <person name="Minx P."/>
            <person name="Tomlinson C."/>
            <person name="Chen J."/>
            <person name="Wollam A."/>
            <person name="Pepin K.H."/>
            <person name="Bhonagiri V."/>
            <person name="Zhang X."/>
            <person name="Warren W."/>
            <person name="Mitreva M."/>
            <person name="Mardis E.R."/>
            <person name="Wilson R.K."/>
        </authorList>
    </citation>
    <scope>NUCLEOTIDE SEQUENCE [LARGE SCALE GENOMIC DNA]</scope>
    <source>
        <strain evidence="8 9">JCP8108</strain>
    </source>
</reference>
<evidence type="ECO:0000313" key="9">
    <source>
        <dbReference type="Proteomes" id="UP000014521"/>
    </source>
</evidence>
<protein>
    <recommendedName>
        <fullName evidence="7">ATP synthase subunit delta</fullName>
    </recommendedName>
    <alternativeName>
        <fullName evidence="7">ATP synthase F(1) sector subunit delta</fullName>
    </alternativeName>
    <alternativeName>
        <fullName evidence="7">F-type ATPase subunit delta</fullName>
        <shortName evidence="7">F-ATPase subunit delta</shortName>
    </alternativeName>
</protein>
<evidence type="ECO:0000256" key="3">
    <source>
        <dbReference type="ARBA" id="ARBA00022781"/>
    </source>
</evidence>
<comment type="function">
    <text evidence="7">This protein is part of the stalk that links CF(0) to CF(1). It either transmits conformational changes from CF(0) to CF(1) or is implicated in proton conduction.</text>
</comment>
<keyword evidence="2 7" id="KW-0813">Transport</keyword>
<evidence type="ECO:0000256" key="2">
    <source>
        <dbReference type="ARBA" id="ARBA00022448"/>
    </source>
</evidence>
<dbReference type="PATRIC" id="fig|1261066.4.peg.874"/>
<proteinExistence type="inferred from homology"/>
<dbReference type="GO" id="GO:0005886">
    <property type="term" value="C:plasma membrane"/>
    <property type="evidence" value="ECO:0007669"/>
    <property type="project" value="UniProtKB-SubCell"/>
</dbReference>
<dbReference type="EMBL" id="ATJJ01000070">
    <property type="protein sequence ID" value="EPI46421.1"/>
    <property type="molecule type" value="Genomic_DNA"/>
</dbReference>
<keyword evidence="3 7" id="KW-0375">Hydrogen ion transport</keyword>
<evidence type="ECO:0000256" key="4">
    <source>
        <dbReference type="ARBA" id="ARBA00023065"/>
    </source>
</evidence>
<keyword evidence="7" id="KW-1003">Cell membrane</keyword>
<dbReference type="GO" id="GO:0045259">
    <property type="term" value="C:proton-transporting ATP synthase complex"/>
    <property type="evidence" value="ECO:0007669"/>
    <property type="project" value="UniProtKB-KW"/>
</dbReference>
<organism evidence="8 9">
    <name type="scientific">Gardnerella vaginalis JCP8108</name>
    <dbReference type="NCBI Taxonomy" id="1261066"/>
    <lineage>
        <taxon>Bacteria</taxon>
        <taxon>Bacillati</taxon>
        <taxon>Actinomycetota</taxon>
        <taxon>Actinomycetes</taxon>
        <taxon>Bifidobacteriales</taxon>
        <taxon>Bifidobacteriaceae</taxon>
        <taxon>Gardnerella</taxon>
    </lineage>
</organism>
<evidence type="ECO:0000256" key="1">
    <source>
        <dbReference type="ARBA" id="ARBA00004370"/>
    </source>
</evidence>
<dbReference type="HOGENOM" id="CLU_1406984_0_0_11"/>
<dbReference type="AlphaFoldDB" id="S4GM58"/>
<keyword evidence="5 7" id="KW-0472">Membrane</keyword>
<dbReference type="InterPro" id="IPR026015">
    <property type="entry name" value="ATP_synth_OSCP/delta_N_sf"/>
</dbReference>
<keyword evidence="4 7" id="KW-0406">Ion transport</keyword>
<evidence type="ECO:0000256" key="6">
    <source>
        <dbReference type="ARBA" id="ARBA00023310"/>
    </source>
</evidence>
<comment type="subcellular location">
    <subcellularLocation>
        <location evidence="7">Cell membrane</location>
        <topology evidence="7">Peripheral membrane protein</topology>
    </subcellularLocation>
    <subcellularLocation>
        <location evidence="1">Membrane</location>
    </subcellularLocation>
</comment>
<dbReference type="Pfam" id="PF00213">
    <property type="entry name" value="OSCP"/>
    <property type="match status" value="1"/>
</dbReference>
<evidence type="ECO:0000256" key="5">
    <source>
        <dbReference type="ARBA" id="ARBA00023136"/>
    </source>
</evidence>
<name>S4GM58_GARVA</name>
<gene>
    <name evidence="7" type="primary">atpH</name>
    <name evidence="8" type="ORF">HMPREF1581_00978</name>
</gene>